<organism evidence="5">
    <name type="scientific">Tanacetum cinerariifolium</name>
    <name type="common">Dalmatian daisy</name>
    <name type="synonym">Chrysanthemum cinerariifolium</name>
    <dbReference type="NCBI Taxonomy" id="118510"/>
    <lineage>
        <taxon>Eukaryota</taxon>
        <taxon>Viridiplantae</taxon>
        <taxon>Streptophyta</taxon>
        <taxon>Embryophyta</taxon>
        <taxon>Tracheophyta</taxon>
        <taxon>Spermatophyta</taxon>
        <taxon>Magnoliopsida</taxon>
        <taxon>eudicotyledons</taxon>
        <taxon>Gunneridae</taxon>
        <taxon>Pentapetalae</taxon>
        <taxon>asterids</taxon>
        <taxon>campanulids</taxon>
        <taxon>Asterales</taxon>
        <taxon>Asteraceae</taxon>
        <taxon>Asteroideae</taxon>
        <taxon>Anthemideae</taxon>
        <taxon>Anthemidinae</taxon>
        <taxon>Tanacetum</taxon>
    </lineage>
</organism>
<dbReference type="Pfam" id="PF00072">
    <property type="entry name" value="Response_reg"/>
    <property type="match status" value="1"/>
</dbReference>
<feature type="compositionally biased region" description="Basic residues" evidence="3">
    <location>
        <begin position="269"/>
        <end position="295"/>
    </location>
</feature>
<keyword evidence="5" id="KW-0808">Transferase</keyword>
<name>A0A699GF19_TANCI</name>
<comment type="caution">
    <text evidence="5">The sequence shown here is derived from an EMBL/GenBank/DDBJ whole genome shotgun (WGS) entry which is preliminary data.</text>
</comment>
<dbReference type="PROSITE" id="PS50110">
    <property type="entry name" value="RESPONSE_REGULATORY"/>
    <property type="match status" value="1"/>
</dbReference>
<sequence>MGGAMFCTSAPGAGSTFGFDLPARVVEAPAIAVAAVAAPAAVAVPSGRRVLLVEDTEMNRQLARILLRKLGWTVDEVHDGQQALDALAAARYDLVLMDCMMPVMDGYEACRRLRAREAANGWPHTPVIALTANAIEGDRDRCLAAGADDYLTKPFTATAFAETIHRCTMVDLPHSHQISRDAQLVRAGNAARPGQAQGRPHPPGVDRYEQGRRYRDSTGGAGRHAATASATDASGHRCLRALRCPPGTTGTAGSTGQPCQHRGGTGARGAHHRPVAHGRHQHVCRHPHGPHRRPGAGHAAGRGNLGVRAAQCGRAGEPGAPEAGGRLHVPALGGRVRHDGGAGAPAGPGRGAGAPLRHGRPAARRGQDGRGAGTAQQAGQADGSGIYQRQAASAQGPRPAAAVRECAPDRARRVPAPPRTHRRRRLSARPARRSDQPACAHGRDLRRVRRHHVQPSLQGGLEPGRLAAPHGRVDPQRPSRSASVCRVRQVHRHLPAGHAGAAALGAPGRGHRQQPLAAGARGAGLLFDPERRPYRARNHRPDAARRQGRHCRLRGAGHLEPGRPQSDREHADARPAPQPHGPGLQDPGAGRPRRRARVLRFHHLRVFRHHHRRPVLPARHARLAAPVPDLRHLRGRLRGAPARRHGHGPLRRPAGPQKNVQPVDPADGRAHAADRHAAHLRRHRPGRAVAAAVAARGAGRGRGRRGARRLGVRVRARAGAPYRLRVRHADGRPHVRHPARLADGHGHQHRVHAAAGARLRLARAVSAGRPVRPDRHVPAALAARDARVRRAPAAPRAGRRTAAQGRAARTPRGGGRVDAADVDAVGRHRGGDPDDARAAAESVRLRRPHRAAGQHPGHAVPGRRLRGGRGAGRPRGRAPTAGGGRAAAGRVHVGVLHHPGRAPGPAAAAVCAAGVCGGRGGRGARRDGARVSGARALFRAVVLVQPGVCRLRRPHAHHGDVDAQA</sequence>
<evidence type="ECO:0000256" key="1">
    <source>
        <dbReference type="ARBA" id="ARBA00022553"/>
    </source>
</evidence>
<dbReference type="GO" id="GO:0000160">
    <property type="term" value="P:phosphorelay signal transduction system"/>
    <property type="evidence" value="ECO:0007669"/>
    <property type="project" value="InterPro"/>
</dbReference>
<feature type="region of interest" description="Disordered" evidence="3">
    <location>
        <begin position="500"/>
        <end position="593"/>
    </location>
</feature>
<feature type="compositionally biased region" description="Basic residues" evidence="3">
    <location>
        <begin position="640"/>
        <end position="650"/>
    </location>
</feature>
<feature type="region of interest" description="Disordered" evidence="3">
    <location>
        <begin position="187"/>
        <end position="234"/>
    </location>
</feature>
<feature type="compositionally biased region" description="Basic and acidic residues" evidence="3">
    <location>
        <begin position="528"/>
        <end position="545"/>
    </location>
</feature>
<feature type="compositionally biased region" description="Low complexity" evidence="3">
    <location>
        <begin position="373"/>
        <end position="402"/>
    </location>
</feature>
<feature type="region of interest" description="Disordered" evidence="3">
    <location>
        <begin position="248"/>
        <end position="482"/>
    </location>
</feature>
<dbReference type="InterPro" id="IPR001789">
    <property type="entry name" value="Sig_transdc_resp-reg_receiver"/>
</dbReference>
<dbReference type="PANTHER" id="PTHR45339:SF5">
    <property type="entry name" value="HISTIDINE KINASE"/>
    <property type="match status" value="1"/>
</dbReference>
<dbReference type="GO" id="GO:0016301">
    <property type="term" value="F:kinase activity"/>
    <property type="evidence" value="ECO:0007669"/>
    <property type="project" value="UniProtKB-KW"/>
</dbReference>
<dbReference type="Gene3D" id="3.40.50.2300">
    <property type="match status" value="1"/>
</dbReference>
<feature type="compositionally biased region" description="Basic residues" evidence="3">
    <location>
        <begin position="546"/>
        <end position="555"/>
    </location>
</feature>
<feature type="compositionally biased region" description="Basic and acidic residues" evidence="3">
    <location>
        <begin position="824"/>
        <end position="838"/>
    </location>
</feature>
<dbReference type="SMART" id="SM00448">
    <property type="entry name" value="REC"/>
    <property type="match status" value="1"/>
</dbReference>
<feature type="compositionally biased region" description="Basic residues" evidence="3">
    <location>
        <begin position="444"/>
        <end position="453"/>
    </location>
</feature>
<feature type="region of interest" description="Disordered" evidence="3">
    <location>
        <begin position="786"/>
        <end position="886"/>
    </location>
</feature>
<evidence type="ECO:0000259" key="4">
    <source>
        <dbReference type="PROSITE" id="PS50110"/>
    </source>
</evidence>
<dbReference type="AlphaFoldDB" id="A0A699GF19"/>
<feature type="compositionally biased region" description="Basic residues" evidence="3">
    <location>
        <begin position="861"/>
        <end position="876"/>
    </location>
</feature>
<feature type="domain" description="Response regulatory" evidence="4">
    <location>
        <begin position="49"/>
        <end position="168"/>
    </location>
</feature>
<evidence type="ECO:0000256" key="3">
    <source>
        <dbReference type="SAM" id="MobiDB-lite"/>
    </source>
</evidence>
<dbReference type="SUPFAM" id="SSF52172">
    <property type="entry name" value="CheY-like"/>
    <property type="match status" value="1"/>
</dbReference>
<evidence type="ECO:0000313" key="5">
    <source>
        <dbReference type="EMBL" id="GEU28227.1"/>
    </source>
</evidence>
<feature type="modified residue" description="4-aspartylphosphate" evidence="2">
    <location>
        <position position="98"/>
    </location>
</feature>
<feature type="region of interest" description="Disordered" evidence="3">
    <location>
        <begin position="640"/>
        <end position="661"/>
    </location>
</feature>
<feature type="compositionally biased region" description="Gly residues" evidence="3">
    <location>
        <begin position="341"/>
        <end position="352"/>
    </location>
</feature>
<dbReference type="InterPro" id="IPR011006">
    <property type="entry name" value="CheY-like_superfamily"/>
</dbReference>
<feature type="compositionally biased region" description="Basic residues" evidence="3">
    <location>
        <begin position="419"/>
        <end position="431"/>
    </location>
</feature>
<proteinExistence type="predicted"/>
<evidence type="ECO:0000256" key="2">
    <source>
        <dbReference type="PROSITE-ProRule" id="PRU00169"/>
    </source>
</evidence>
<feature type="compositionally biased region" description="Low complexity" evidence="3">
    <location>
        <begin position="516"/>
        <end position="526"/>
    </location>
</feature>
<feature type="compositionally biased region" description="Low complexity" evidence="3">
    <location>
        <begin position="791"/>
        <end position="811"/>
    </location>
</feature>
<keyword evidence="1 2" id="KW-0597">Phosphoprotein</keyword>
<accession>A0A699GF19</accession>
<reference evidence="5" key="1">
    <citation type="journal article" date="2019" name="Sci. Rep.">
        <title>Draft genome of Tanacetum cinerariifolium, the natural source of mosquito coil.</title>
        <authorList>
            <person name="Yamashiro T."/>
            <person name="Shiraishi A."/>
            <person name="Satake H."/>
            <person name="Nakayama K."/>
        </authorList>
    </citation>
    <scope>NUCLEOTIDE SEQUENCE</scope>
</reference>
<feature type="compositionally biased region" description="Low complexity" evidence="3">
    <location>
        <begin position="313"/>
        <end position="326"/>
    </location>
</feature>
<protein>
    <submittedName>
        <fullName evidence="5">Histidine kinase 1-like isoform X2</fullName>
    </submittedName>
</protein>
<dbReference type="EMBL" id="BKCJ010000002">
    <property type="protein sequence ID" value="GEU28227.1"/>
    <property type="molecule type" value="Genomic_DNA"/>
</dbReference>
<gene>
    <name evidence="5" type="ORF">Tci_000205</name>
</gene>
<keyword evidence="5" id="KW-0418">Kinase</keyword>
<dbReference type="CDD" id="cd17546">
    <property type="entry name" value="REC_hyHK_CKI1_RcsC-like"/>
    <property type="match status" value="1"/>
</dbReference>
<feature type="compositionally biased region" description="Basic and acidic residues" evidence="3">
    <location>
        <begin position="204"/>
        <end position="216"/>
    </location>
</feature>
<dbReference type="PANTHER" id="PTHR45339">
    <property type="entry name" value="HYBRID SIGNAL TRANSDUCTION HISTIDINE KINASE J"/>
    <property type="match status" value="1"/>
</dbReference>